<dbReference type="AlphaFoldDB" id="A0A2N0TWJ1"/>
<keyword evidence="2" id="KW-1185">Reference proteome</keyword>
<dbReference type="RefSeq" id="WP_079714421.1">
    <property type="nucleotide sequence ID" value="NZ_FUZC01000020.1"/>
</dbReference>
<dbReference type="EMBL" id="LKTS01000017">
    <property type="protein sequence ID" value="PKD19113.1"/>
    <property type="molecule type" value="Genomic_DNA"/>
</dbReference>
<protein>
    <submittedName>
        <fullName evidence="1">Peptidase</fullName>
    </submittedName>
</protein>
<accession>A0A2N0TWJ1</accession>
<dbReference type="Gene3D" id="3.40.390.10">
    <property type="entry name" value="Collagenase (Catalytic Domain)"/>
    <property type="match status" value="1"/>
</dbReference>
<proteinExistence type="predicted"/>
<sequence length="282" mass="30505">MKLKKLLLAVFSVSLLCVSCEQEDIENTTPEAEAEVISQDKVSKAVLAKLEALNLNTEDVEISEFVLPDGTKKQTFIIEGDIAIDAEQLDAMQPGNITSKQYRTYNLVSAPRTLNVVGWTGGSQSLTQKQRDALQAALDNYNEIEIGLSFTLEFSTNQAAADIVVFQNPNGAAGGVAGFPSAGNPYGFVQIYSGMEAFSLGTNTHVMAHEIGHTLGLRHTDWFTRQSCGRPSFGELANPSGAVHIPGTPFRLDPESIMLSCFSTNEDGEFGANDVVALEYLY</sequence>
<dbReference type="InterPro" id="IPR024653">
    <property type="entry name" value="Peptidase_M10/M27/M57"/>
</dbReference>
<organism evidence="1 2">
    <name type="scientific">Salegentibacter salinarum</name>
    <dbReference type="NCBI Taxonomy" id="447422"/>
    <lineage>
        <taxon>Bacteria</taxon>
        <taxon>Pseudomonadati</taxon>
        <taxon>Bacteroidota</taxon>
        <taxon>Flavobacteriia</taxon>
        <taxon>Flavobacteriales</taxon>
        <taxon>Flavobacteriaceae</taxon>
        <taxon>Salegentibacter</taxon>
    </lineage>
</organism>
<dbReference type="Pfam" id="PF12388">
    <property type="entry name" value="Peptidase_M57"/>
    <property type="match status" value="1"/>
</dbReference>
<evidence type="ECO:0000313" key="1">
    <source>
        <dbReference type="EMBL" id="PKD19113.1"/>
    </source>
</evidence>
<dbReference type="GO" id="GO:0008237">
    <property type="term" value="F:metallopeptidase activity"/>
    <property type="evidence" value="ECO:0007669"/>
    <property type="project" value="InterPro"/>
</dbReference>
<dbReference type="STRING" id="447422.SAMN05660903_03443"/>
<gene>
    <name evidence="1" type="ORF">APR41_17040</name>
</gene>
<dbReference type="Proteomes" id="UP000232673">
    <property type="component" value="Unassembled WGS sequence"/>
</dbReference>
<comment type="caution">
    <text evidence="1">The sequence shown here is derived from an EMBL/GenBank/DDBJ whole genome shotgun (WGS) entry which is preliminary data.</text>
</comment>
<name>A0A2N0TWJ1_9FLAO</name>
<dbReference type="OrthoDB" id="785995at2"/>
<evidence type="ECO:0000313" key="2">
    <source>
        <dbReference type="Proteomes" id="UP000232673"/>
    </source>
</evidence>
<reference evidence="1 2" key="1">
    <citation type="submission" date="2015-10" db="EMBL/GenBank/DDBJ databases">
        <title>Draft genome sequence of Salegentibacter salinarum KCTC 12975.</title>
        <authorList>
            <person name="Lin W."/>
            <person name="Zheng Q."/>
        </authorList>
    </citation>
    <scope>NUCLEOTIDE SEQUENCE [LARGE SCALE GENOMIC DNA]</scope>
    <source>
        <strain evidence="1 2">KCTC 12975</strain>
    </source>
</reference>
<dbReference type="SUPFAM" id="SSF55486">
    <property type="entry name" value="Metalloproteases ('zincins'), catalytic domain"/>
    <property type="match status" value="1"/>
</dbReference>
<dbReference type="InterPro" id="IPR024079">
    <property type="entry name" value="MetalloPept_cat_dom_sf"/>
</dbReference>